<feature type="region of interest" description="Disordered" evidence="1">
    <location>
        <begin position="19"/>
        <end position="49"/>
    </location>
</feature>
<organism evidence="2 3">
    <name type="scientific">Pleuronectes platessa</name>
    <name type="common">European plaice</name>
    <dbReference type="NCBI Taxonomy" id="8262"/>
    <lineage>
        <taxon>Eukaryota</taxon>
        <taxon>Metazoa</taxon>
        <taxon>Chordata</taxon>
        <taxon>Craniata</taxon>
        <taxon>Vertebrata</taxon>
        <taxon>Euteleostomi</taxon>
        <taxon>Actinopterygii</taxon>
        <taxon>Neopterygii</taxon>
        <taxon>Teleostei</taxon>
        <taxon>Neoteleostei</taxon>
        <taxon>Acanthomorphata</taxon>
        <taxon>Carangaria</taxon>
        <taxon>Pleuronectiformes</taxon>
        <taxon>Pleuronectoidei</taxon>
        <taxon>Pleuronectidae</taxon>
        <taxon>Pleuronectes</taxon>
    </lineage>
</organism>
<evidence type="ECO:0000313" key="2">
    <source>
        <dbReference type="EMBL" id="CAB1440816.1"/>
    </source>
</evidence>
<evidence type="ECO:0000256" key="1">
    <source>
        <dbReference type="SAM" id="MobiDB-lite"/>
    </source>
</evidence>
<sequence length="78" mass="8283">PAGCPASLLQSFEGLADPASFSIQPTTGATRCPAGELPPLSEHTARQNRECRTLRPPTQETSQNCNWTATSFPLSLGL</sequence>
<dbReference type="Proteomes" id="UP001153269">
    <property type="component" value="Unassembled WGS sequence"/>
</dbReference>
<reference evidence="2" key="1">
    <citation type="submission" date="2020-03" db="EMBL/GenBank/DDBJ databases">
        <authorList>
            <person name="Weist P."/>
        </authorList>
    </citation>
    <scope>NUCLEOTIDE SEQUENCE</scope>
</reference>
<feature type="non-terminal residue" evidence="2">
    <location>
        <position position="78"/>
    </location>
</feature>
<comment type="caution">
    <text evidence="2">The sequence shown here is derived from an EMBL/GenBank/DDBJ whole genome shotgun (WGS) entry which is preliminary data.</text>
</comment>
<keyword evidence="3" id="KW-1185">Reference proteome</keyword>
<evidence type="ECO:0000313" key="3">
    <source>
        <dbReference type="Proteomes" id="UP001153269"/>
    </source>
</evidence>
<name>A0A9N7YUY0_PLEPL</name>
<protein>
    <submittedName>
        <fullName evidence="2">Uncharacterized protein</fullName>
    </submittedName>
</protein>
<dbReference type="EMBL" id="CADEAL010002522">
    <property type="protein sequence ID" value="CAB1440816.1"/>
    <property type="molecule type" value="Genomic_DNA"/>
</dbReference>
<feature type="non-terminal residue" evidence="2">
    <location>
        <position position="1"/>
    </location>
</feature>
<gene>
    <name evidence="2" type="ORF">PLEPLA_LOCUS28607</name>
</gene>
<proteinExistence type="predicted"/>
<accession>A0A9N7YUY0</accession>
<dbReference type="AlphaFoldDB" id="A0A9N7YUY0"/>